<evidence type="ECO:0000313" key="2">
    <source>
        <dbReference type="Proteomes" id="UP000798662"/>
    </source>
</evidence>
<sequence length="504" mass="47438">MRTRQRAARVAALATLATAAAAATLAAAAAAAAILTGGSGGGGGGARLPSGTSRQASAASPAPAAAAATSPPPGPVVDLVASAPAVLPPTVDLPAGLTPGGFAGSYNGGDTYFVSDATDGSLWVGTYSSGRPAAQLPASAGVPGRRLYGIDFTAQVDVLWAAGGSANGSGVGYALDAATGATLATYVFAPATAASFVATVSGYGRSLAVFGDAGVPAVYAVGHGAGGWNPSFGPDGRIDTTFTRVAAPEAASAVAYFGFGLASPEEVEIVNAASGESYATSLAGGGGGVDQWQSRGLAGTARALTGAAGVLGTAGLGGTVIVARPSAGVLTVLRQPFDGTPTVVGNVSAAGVTGPVAIQYAGVGVYVLNRDPPPPPSPLPPAAGTGAGVATSVRQGGGRWDAYGVYGGGYSTTDCGGAGGGGGSAPPTAAPTAGPTVAPTAAPTSAPSAAATAVPSSAPTAAPKAAPTATAGVSPAPSGSPAGNVKWSLVAVPYAALEAAAPAF</sequence>
<keyword evidence="2" id="KW-1185">Reference proteome</keyword>
<proteinExistence type="predicted"/>
<organism evidence="1 2">
    <name type="scientific">Pyropia yezoensis</name>
    <name type="common">Susabi-nori</name>
    <name type="synonym">Porphyra yezoensis</name>
    <dbReference type="NCBI Taxonomy" id="2788"/>
    <lineage>
        <taxon>Eukaryota</taxon>
        <taxon>Rhodophyta</taxon>
        <taxon>Bangiophyceae</taxon>
        <taxon>Bangiales</taxon>
        <taxon>Bangiaceae</taxon>
        <taxon>Pyropia</taxon>
    </lineage>
</organism>
<protein>
    <submittedName>
        <fullName evidence="1">Uncharacterized protein</fullName>
    </submittedName>
</protein>
<accession>A0ACC3C1Y1</accession>
<gene>
    <name evidence="1" type="ORF">I4F81_006648</name>
</gene>
<dbReference type="Proteomes" id="UP000798662">
    <property type="component" value="Chromosome 2"/>
</dbReference>
<comment type="caution">
    <text evidence="1">The sequence shown here is derived from an EMBL/GenBank/DDBJ whole genome shotgun (WGS) entry which is preliminary data.</text>
</comment>
<name>A0ACC3C1Y1_PYRYE</name>
<evidence type="ECO:0000313" key="1">
    <source>
        <dbReference type="EMBL" id="KAK1864098.1"/>
    </source>
</evidence>
<dbReference type="EMBL" id="CM020619">
    <property type="protein sequence ID" value="KAK1864098.1"/>
    <property type="molecule type" value="Genomic_DNA"/>
</dbReference>
<reference evidence="1" key="1">
    <citation type="submission" date="2019-11" db="EMBL/GenBank/DDBJ databases">
        <title>Nori genome reveals adaptations in red seaweeds to the harsh intertidal environment.</title>
        <authorList>
            <person name="Wang D."/>
            <person name="Mao Y."/>
        </authorList>
    </citation>
    <scope>NUCLEOTIDE SEQUENCE</scope>
    <source>
        <tissue evidence="1">Gametophyte</tissue>
    </source>
</reference>